<gene>
    <name evidence="3" type="ORF">SI65_06290</name>
</gene>
<dbReference type="SUPFAM" id="SSF53474">
    <property type="entry name" value="alpha/beta-Hydrolases"/>
    <property type="match status" value="1"/>
</dbReference>
<dbReference type="STRING" id="573508.A0A1E3BBW1"/>
<dbReference type="VEuPathDB" id="FungiDB:SI65_06290"/>
<dbReference type="PIRSF" id="PIRSF029171">
    <property type="entry name" value="Esterase_LipA"/>
    <property type="match status" value="1"/>
</dbReference>
<dbReference type="Proteomes" id="UP000094569">
    <property type="component" value="Unassembled WGS sequence"/>
</dbReference>
<dbReference type="InterPro" id="IPR029058">
    <property type="entry name" value="AB_hydrolase_fold"/>
</dbReference>
<reference evidence="3 4" key="1">
    <citation type="journal article" date="2016" name="BMC Genomics">
        <title>Comparative genomic and transcriptomic analyses of the Fuzhuan brick tea-fermentation fungus Aspergillus cristatus.</title>
        <authorList>
            <person name="Ge Y."/>
            <person name="Wang Y."/>
            <person name="Liu Y."/>
            <person name="Tan Y."/>
            <person name="Ren X."/>
            <person name="Zhang X."/>
            <person name="Hyde K.D."/>
            <person name="Liu Y."/>
            <person name="Liu Z."/>
        </authorList>
    </citation>
    <scope>NUCLEOTIDE SEQUENCE [LARGE SCALE GENOMIC DNA]</scope>
    <source>
        <strain evidence="3 4">GZAAS20.1005</strain>
    </source>
</reference>
<dbReference type="OrthoDB" id="5382058at2759"/>
<evidence type="ECO:0000256" key="1">
    <source>
        <dbReference type="PIRNR" id="PIRNR029171"/>
    </source>
</evidence>
<evidence type="ECO:0000259" key="2">
    <source>
        <dbReference type="Pfam" id="PF12697"/>
    </source>
</evidence>
<protein>
    <recommendedName>
        <fullName evidence="2">AB hydrolase-1 domain-containing protein</fullName>
    </recommendedName>
</protein>
<keyword evidence="1" id="KW-0732">Signal</keyword>
<organism evidence="3 4">
    <name type="scientific">Aspergillus cristatus</name>
    <name type="common">Chinese Fuzhuan brick tea-fermentation fungus</name>
    <name type="synonym">Eurotium cristatum</name>
    <dbReference type="NCBI Taxonomy" id="573508"/>
    <lineage>
        <taxon>Eukaryota</taxon>
        <taxon>Fungi</taxon>
        <taxon>Dikarya</taxon>
        <taxon>Ascomycota</taxon>
        <taxon>Pezizomycotina</taxon>
        <taxon>Eurotiomycetes</taxon>
        <taxon>Eurotiomycetidae</taxon>
        <taxon>Eurotiales</taxon>
        <taxon>Aspergillaceae</taxon>
        <taxon>Aspergillus</taxon>
        <taxon>Aspergillus subgen. Aspergillus</taxon>
    </lineage>
</organism>
<feature type="chain" id="PRO_5013436431" description="AB hydrolase-1 domain-containing protein" evidence="1">
    <location>
        <begin position="27"/>
        <end position="457"/>
    </location>
</feature>
<keyword evidence="4" id="KW-1185">Reference proteome</keyword>
<dbReference type="InterPro" id="IPR000073">
    <property type="entry name" value="AB_hydrolase_1"/>
</dbReference>
<evidence type="ECO:0000313" key="3">
    <source>
        <dbReference type="EMBL" id="ODM18419.1"/>
    </source>
</evidence>
<proteinExistence type="inferred from homology"/>
<dbReference type="GO" id="GO:0016042">
    <property type="term" value="P:lipid catabolic process"/>
    <property type="evidence" value="ECO:0007669"/>
    <property type="project" value="UniProtKB-UniRule"/>
</dbReference>
<dbReference type="InterPro" id="IPR005152">
    <property type="entry name" value="Lipase_secreted"/>
</dbReference>
<comment type="similarity">
    <text evidence="1">Belongs to the AB hydrolase superfamily. Lipase family.</text>
</comment>
<dbReference type="EMBL" id="JXNT01000006">
    <property type="protein sequence ID" value="ODM18419.1"/>
    <property type="molecule type" value="Genomic_DNA"/>
</dbReference>
<comment type="caution">
    <text evidence="3">The sequence shown here is derived from an EMBL/GenBank/DDBJ whole genome shotgun (WGS) entry which is preliminary data.</text>
</comment>
<accession>A0A1E3BBW1</accession>
<feature type="signal peptide" evidence="1">
    <location>
        <begin position="1"/>
        <end position="26"/>
    </location>
</feature>
<evidence type="ECO:0000313" key="4">
    <source>
        <dbReference type="Proteomes" id="UP000094569"/>
    </source>
</evidence>
<dbReference type="AlphaFoldDB" id="A0A1E3BBW1"/>
<dbReference type="PANTHER" id="PTHR34853">
    <property type="match status" value="1"/>
</dbReference>
<dbReference type="Gene3D" id="3.40.50.1820">
    <property type="entry name" value="alpha/beta hydrolase"/>
    <property type="match status" value="2"/>
</dbReference>
<dbReference type="Pfam" id="PF12697">
    <property type="entry name" value="Abhydrolase_6"/>
    <property type="match status" value="1"/>
</dbReference>
<sequence>MSFKMLLIGLSLLGLMTGSLTVASEAANFDLPSATFRQYGCDEQCEQVFNLAEKQDRQLFSSDFDYEFYAIAPDFTSSHPGDLLKFELINPSDLNITSGVTVYRLQYTSRALNGTFVPATGFIGLPDTFSRADNKHPVIAFAHGTSGVFRGCPPSTTPTLADYSSWSLLVKSGYAVVAPDYAGLGNDYIEHQYLSFPAHANDLYYGMVAARQALPHAFTDEWMSVGHSQGGGASWKLSESPLHHRGAAGTYLGSVAIAPATKIYDMAVATMDILFQRPDYASYDIIYELAWLPIALKRVFPRASVSFVAEELRERISLATEAQSCMSGILSLPHGLKPKELITDPAWVKHNRFLRRWQDWVAPANGARAAGPLMIIQGLNDTAVLPEITTDSYDDTCRHGNEAHIRLYEGAGHIDVFHASAPEWLEFLSNQFAQKKGNFHGACSSATRDAVTDQEND</sequence>
<feature type="domain" description="AB hydrolase-1" evidence="2">
    <location>
        <begin position="141"/>
        <end position="424"/>
    </location>
</feature>
<dbReference type="GO" id="GO:0004806">
    <property type="term" value="F:triacylglycerol lipase activity"/>
    <property type="evidence" value="ECO:0007669"/>
    <property type="project" value="UniProtKB-UniRule"/>
</dbReference>
<dbReference type="PANTHER" id="PTHR34853:SF1">
    <property type="entry name" value="LIPASE 5"/>
    <property type="match status" value="1"/>
</dbReference>
<name>A0A1E3BBW1_ASPCR</name>